<dbReference type="Proteomes" id="UP001489004">
    <property type="component" value="Unassembled WGS sequence"/>
</dbReference>
<accession>A0AAW1PPR5</accession>
<dbReference type="GO" id="GO:0008198">
    <property type="term" value="F:ferrous iron binding"/>
    <property type="evidence" value="ECO:0007669"/>
    <property type="project" value="TreeGrafter"/>
</dbReference>
<dbReference type="GO" id="GO:0008199">
    <property type="term" value="F:ferric iron binding"/>
    <property type="evidence" value="ECO:0007669"/>
    <property type="project" value="InterPro"/>
</dbReference>
<feature type="binding site" evidence="4">
    <location>
        <position position="89"/>
    </location>
    <ligand>
        <name>Fe cation</name>
        <dbReference type="ChEBI" id="CHEBI:24875"/>
        <label>1</label>
    </ligand>
</feature>
<dbReference type="GO" id="GO:0006826">
    <property type="term" value="P:iron ion transport"/>
    <property type="evidence" value="ECO:0007669"/>
    <property type="project" value="InterPro"/>
</dbReference>
<dbReference type="GO" id="GO:0006879">
    <property type="term" value="P:intracellular iron ion homeostasis"/>
    <property type="evidence" value="ECO:0007669"/>
    <property type="project" value="InterPro"/>
</dbReference>
<dbReference type="EMBL" id="JALJOR010000006">
    <property type="protein sequence ID" value="KAK9815666.1"/>
    <property type="molecule type" value="Genomic_DNA"/>
</dbReference>
<dbReference type="AlphaFoldDB" id="A0AAW1PPR5"/>
<organism evidence="6 7">
    <name type="scientific">[Myrmecia] bisecta</name>
    <dbReference type="NCBI Taxonomy" id="41462"/>
    <lineage>
        <taxon>Eukaryota</taxon>
        <taxon>Viridiplantae</taxon>
        <taxon>Chlorophyta</taxon>
        <taxon>core chlorophytes</taxon>
        <taxon>Trebouxiophyceae</taxon>
        <taxon>Trebouxiales</taxon>
        <taxon>Trebouxiaceae</taxon>
        <taxon>Myrmecia</taxon>
    </lineage>
</organism>
<keyword evidence="7" id="KW-1185">Reference proteome</keyword>
<dbReference type="InterPro" id="IPR008331">
    <property type="entry name" value="Ferritin_DPS_dom"/>
</dbReference>
<name>A0AAW1PPR5_9CHLO</name>
<proteinExistence type="inferred from homology"/>
<dbReference type="InterPro" id="IPR009078">
    <property type="entry name" value="Ferritin-like_SF"/>
</dbReference>
<comment type="subunit">
    <text evidence="3">Oligomer of 24 subunits. There are two types of subunits: L (light) chain and H (heavy) chain. The major chain can be light or heavy, depending on the species and tissue type. The functional molecule forms a roughly spherical shell with a diameter of 12 nm and contains a central cavity into which the insoluble mineral iron core is deposited.</text>
</comment>
<feature type="domain" description="Ferritin/DPS" evidence="5">
    <location>
        <begin position="60"/>
        <end position="170"/>
    </location>
</feature>
<evidence type="ECO:0000313" key="6">
    <source>
        <dbReference type="EMBL" id="KAK9815666.1"/>
    </source>
</evidence>
<evidence type="ECO:0000256" key="2">
    <source>
        <dbReference type="ARBA" id="ARBA00025111"/>
    </source>
</evidence>
<evidence type="ECO:0000259" key="5">
    <source>
        <dbReference type="Pfam" id="PF00210"/>
    </source>
</evidence>
<sequence length="258" mass="29336">MAHPSEVFPDQDQVERELKKIHEANPGDPATSLAKTAIDSDEVESIVKMGIQFQENISAVFRAMSAFFSRDNTGLPGIGLLFKVQSQCELNCVWLMIEFLTRRGQRPQIGAQAAPPKDFTHGKETSDVLYCFEKALAMLKVQHTKASMLYQKAHERNDALAVCFATCMVDAASIKVKQYSHYVAHLKVVQSDKHAIKEFCRRLPFEIEDFAFATGAESVIPTRLMMDPVFRAKENETKWFNPECYHDIKTRRVFNRVT</sequence>
<comment type="function">
    <text evidence="2">Stores iron in a soluble, non-toxic, readily available form. Important for iron homeostasis. Has ferroxidase activity. Iron is taken up in the ferrous form and deposited as ferric hydroxides after oxidation.</text>
</comment>
<keyword evidence="4" id="KW-0408">Iron</keyword>
<dbReference type="InterPro" id="IPR001519">
    <property type="entry name" value="Ferritin"/>
</dbReference>
<comment type="similarity">
    <text evidence="1">Belongs to the ferritin family.</text>
</comment>
<evidence type="ECO:0000256" key="1">
    <source>
        <dbReference type="ARBA" id="ARBA00007513"/>
    </source>
</evidence>
<dbReference type="Gene3D" id="1.20.1260.10">
    <property type="match status" value="1"/>
</dbReference>
<dbReference type="PANTHER" id="PTHR11431">
    <property type="entry name" value="FERRITIN"/>
    <property type="match status" value="1"/>
</dbReference>
<dbReference type="GO" id="GO:0005737">
    <property type="term" value="C:cytoplasm"/>
    <property type="evidence" value="ECO:0007669"/>
    <property type="project" value="TreeGrafter"/>
</dbReference>
<dbReference type="PANTHER" id="PTHR11431:SF75">
    <property type="entry name" value="FERRITIN"/>
    <property type="match status" value="1"/>
</dbReference>
<keyword evidence="4" id="KW-0479">Metal-binding</keyword>
<comment type="caution">
    <text evidence="6">The sequence shown here is derived from an EMBL/GenBank/DDBJ whole genome shotgun (WGS) entry which is preliminary data.</text>
</comment>
<protein>
    <recommendedName>
        <fullName evidence="5">Ferritin/DPS domain-containing protein</fullName>
    </recommendedName>
</protein>
<dbReference type="InterPro" id="IPR012347">
    <property type="entry name" value="Ferritin-like"/>
</dbReference>
<gene>
    <name evidence="6" type="ORF">WJX72_007632</name>
</gene>
<evidence type="ECO:0000313" key="7">
    <source>
        <dbReference type="Proteomes" id="UP001489004"/>
    </source>
</evidence>
<evidence type="ECO:0000256" key="4">
    <source>
        <dbReference type="PIRSR" id="PIRSR601519-1"/>
    </source>
</evidence>
<dbReference type="Pfam" id="PF00210">
    <property type="entry name" value="Ferritin"/>
    <property type="match status" value="1"/>
</dbReference>
<dbReference type="SUPFAM" id="SSF47240">
    <property type="entry name" value="Ferritin-like"/>
    <property type="match status" value="1"/>
</dbReference>
<evidence type="ECO:0000256" key="3">
    <source>
        <dbReference type="ARBA" id="ARBA00026060"/>
    </source>
</evidence>
<reference evidence="6 7" key="1">
    <citation type="journal article" date="2024" name="Nat. Commun.">
        <title>Phylogenomics reveals the evolutionary origins of lichenization in chlorophyte algae.</title>
        <authorList>
            <person name="Puginier C."/>
            <person name="Libourel C."/>
            <person name="Otte J."/>
            <person name="Skaloud P."/>
            <person name="Haon M."/>
            <person name="Grisel S."/>
            <person name="Petersen M."/>
            <person name="Berrin J.G."/>
            <person name="Delaux P.M."/>
            <person name="Dal Grande F."/>
            <person name="Keller J."/>
        </authorList>
    </citation>
    <scope>NUCLEOTIDE SEQUENCE [LARGE SCALE GENOMIC DNA]</scope>
    <source>
        <strain evidence="6 7">SAG 2043</strain>
    </source>
</reference>